<dbReference type="Pfam" id="PF12833">
    <property type="entry name" value="HTH_18"/>
    <property type="match status" value="1"/>
</dbReference>
<dbReference type="InterPro" id="IPR009057">
    <property type="entry name" value="Homeodomain-like_sf"/>
</dbReference>
<reference evidence="5 7" key="1">
    <citation type="submission" date="2015-09" db="EMBL/GenBank/DDBJ databases">
        <authorList>
            <consortium name="Pathogen Informatics"/>
        </authorList>
    </citation>
    <scope>NUCLEOTIDE SEQUENCE [LARGE SCALE GENOMIC DNA]</scope>
    <source>
        <strain evidence="5 7">2789STDY5834960</strain>
    </source>
</reference>
<dbReference type="RefSeq" id="WP_006858266.1">
    <property type="nucleotide sequence ID" value="NZ_CABIYH010000022.1"/>
</dbReference>
<proteinExistence type="predicted"/>
<evidence type="ECO:0000313" key="8">
    <source>
        <dbReference type="Proteomes" id="UP000479531"/>
    </source>
</evidence>
<dbReference type="EMBL" id="CYXZ01000022">
    <property type="protein sequence ID" value="CUN24081.1"/>
    <property type="molecule type" value="Genomic_DNA"/>
</dbReference>
<evidence type="ECO:0000256" key="2">
    <source>
        <dbReference type="ARBA" id="ARBA00023125"/>
    </source>
</evidence>
<dbReference type="EMBL" id="WGGT01000011">
    <property type="protein sequence ID" value="MVQ46006.1"/>
    <property type="molecule type" value="Genomic_DNA"/>
</dbReference>
<dbReference type="Gene3D" id="1.10.10.60">
    <property type="entry name" value="Homeodomain-like"/>
    <property type="match status" value="2"/>
</dbReference>
<sequence length="312" mass="36754">MGKKKKDTMELRFYEVPQGEYVLALLGDNWIRDYGHDESNLHFHNLMEIGYCKNGTGELILNEETKRYEPAMVSIIPQNYPHVTISDIAEGPSYWEYLFFDPMVMIQELYPDNAVMQKKVLQMINRKALFFHEWENRGISVLVKMLMDEMRQKKNHFNDCVRGLLIAFFAELLRMCESDVSENEVKKKTGVSQITAALDYVRLEYANNIRVEELAKASHMSETHFRRVFESYMNMSPMDYINLMRVQKACDIMKKTNDPMDVVAQKVGFTTTSTFNRNFKKYLNTSPYQWKISPENYERKLLNYNISALKGW</sequence>
<dbReference type="InterPro" id="IPR037923">
    <property type="entry name" value="HTH-like"/>
</dbReference>
<dbReference type="PaxDb" id="166486-ERS852572_02771"/>
<gene>
    <name evidence="5" type="primary">marA_2</name>
    <name evidence="5" type="ORF">ERS852572_02771</name>
    <name evidence="6" type="ORF">GCK47_09885</name>
</gene>
<dbReference type="PROSITE" id="PS00041">
    <property type="entry name" value="HTH_ARAC_FAMILY_1"/>
    <property type="match status" value="1"/>
</dbReference>
<dbReference type="InterPro" id="IPR018062">
    <property type="entry name" value="HTH_AraC-typ_CS"/>
</dbReference>
<evidence type="ECO:0000256" key="3">
    <source>
        <dbReference type="ARBA" id="ARBA00023163"/>
    </source>
</evidence>
<dbReference type="SMART" id="SM00342">
    <property type="entry name" value="HTH_ARAC"/>
    <property type="match status" value="1"/>
</dbReference>
<dbReference type="PROSITE" id="PS01124">
    <property type="entry name" value="HTH_ARAC_FAMILY_2"/>
    <property type="match status" value="1"/>
</dbReference>
<dbReference type="SUPFAM" id="SSF51215">
    <property type="entry name" value="Regulatory protein AraC"/>
    <property type="match status" value="1"/>
</dbReference>
<name>A0A173VAC5_9FIRM</name>
<dbReference type="PANTHER" id="PTHR43280:SF2">
    <property type="entry name" value="HTH-TYPE TRANSCRIPTIONAL REGULATOR EXSA"/>
    <property type="match status" value="1"/>
</dbReference>
<feature type="domain" description="HTH araC/xylS-type" evidence="4">
    <location>
        <begin position="195"/>
        <end position="293"/>
    </location>
</feature>
<keyword evidence="1" id="KW-0805">Transcription regulation</keyword>
<dbReference type="STRING" id="166486.ERS852572_02771"/>
<accession>A0A173VAC5</accession>
<protein>
    <submittedName>
        <fullName evidence="6">Helix-turn-helix domain-containing protein</fullName>
    </submittedName>
    <submittedName>
        <fullName evidence="5">Multiple antibiotic resistance protein marA</fullName>
    </submittedName>
</protein>
<evidence type="ECO:0000259" key="4">
    <source>
        <dbReference type="PROSITE" id="PS01124"/>
    </source>
</evidence>
<dbReference type="GO" id="GO:0043565">
    <property type="term" value="F:sequence-specific DNA binding"/>
    <property type="evidence" value="ECO:0007669"/>
    <property type="project" value="InterPro"/>
</dbReference>
<dbReference type="OrthoDB" id="337756at2"/>
<reference evidence="6 8" key="2">
    <citation type="submission" date="2019-10" db="EMBL/GenBank/DDBJ databases">
        <title>Roseburia spp. ameliorate alcoholic fatty liver via restoration of gut barrier function.</title>
        <authorList>
            <person name="Seo B."/>
            <person name="Ko G."/>
        </authorList>
    </citation>
    <scope>NUCLEOTIDE SEQUENCE [LARGE SCALE GENOMIC DNA]</scope>
    <source>
        <strain evidence="6 8">SNUG30017</strain>
    </source>
</reference>
<evidence type="ECO:0000313" key="7">
    <source>
        <dbReference type="Proteomes" id="UP000095350"/>
    </source>
</evidence>
<dbReference type="Gene3D" id="2.60.120.10">
    <property type="entry name" value="Jelly Rolls"/>
    <property type="match status" value="1"/>
</dbReference>
<dbReference type="Proteomes" id="UP000095350">
    <property type="component" value="Unassembled WGS sequence"/>
</dbReference>
<dbReference type="InterPro" id="IPR018060">
    <property type="entry name" value="HTH_AraC"/>
</dbReference>
<dbReference type="GeneID" id="61432467"/>
<evidence type="ECO:0000256" key="1">
    <source>
        <dbReference type="ARBA" id="ARBA00023015"/>
    </source>
</evidence>
<dbReference type="AlphaFoldDB" id="A0A173VAC5"/>
<evidence type="ECO:0000313" key="5">
    <source>
        <dbReference type="EMBL" id="CUN24081.1"/>
    </source>
</evidence>
<dbReference type="InterPro" id="IPR014710">
    <property type="entry name" value="RmlC-like_jellyroll"/>
</dbReference>
<dbReference type="GO" id="GO:0003700">
    <property type="term" value="F:DNA-binding transcription factor activity"/>
    <property type="evidence" value="ECO:0007669"/>
    <property type="project" value="InterPro"/>
</dbReference>
<dbReference type="Proteomes" id="UP000479531">
    <property type="component" value="Unassembled WGS sequence"/>
</dbReference>
<evidence type="ECO:0000313" key="6">
    <source>
        <dbReference type="EMBL" id="MVQ46006.1"/>
    </source>
</evidence>
<organism evidence="5 7">
    <name type="scientific">Roseburia intestinalis</name>
    <dbReference type="NCBI Taxonomy" id="166486"/>
    <lineage>
        <taxon>Bacteria</taxon>
        <taxon>Bacillati</taxon>
        <taxon>Bacillota</taxon>
        <taxon>Clostridia</taxon>
        <taxon>Lachnospirales</taxon>
        <taxon>Lachnospiraceae</taxon>
        <taxon>Roseburia</taxon>
    </lineage>
</organism>
<dbReference type="SUPFAM" id="SSF46689">
    <property type="entry name" value="Homeodomain-like"/>
    <property type="match status" value="2"/>
</dbReference>
<dbReference type="PANTHER" id="PTHR43280">
    <property type="entry name" value="ARAC-FAMILY TRANSCRIPTIONAL REGULATOR"/>
    <property type="match status" value="1"/>
</dbReference>
<keyword evidence="2" id="KW-0238">DNA-binding</keyword>
<keyword evidence="3" id="KW-0804">Transcription</keyword>